<comment type="caution">
    <text evidence="2">The sequence shown here is derived from an EMBL/GenBank/DDBJ whole genome shotgun (WGS) entry which is preliminary data.</text>
</comment>
<evidence type="ECO:0000256" key="1">
    <source>
        <dbReference type="SAM" id="MobiDB-lite"/>
    </source>
</evidence>
<accession>A0A9K3CX52</accession>
<evidence type="ECO:0000313" key="3">
    <source>
        <dbReference type="Proteomes" id="UP000265618"/>
    </source>
</evidence>
<dbReference type="Proteomes" id="UP000265618">
    <property type="component" value="Unassembled WGS sequence"/>
</dbReference>
<gene>
    <name evidence="2" type="ORF">KIPB_006130</name>
</gene>
<dbReference type="AlphaFoldDB" id="A0A9K3CX52"/>
<keyword evidence="3" id="KW-1185">Reference proteome</keyword>
<name>A0A9K3CX52_9EUKA</name>
<protein>
    <submittedName>
        <fullName evidence="2">Uncharacterized protein</fullName>
    </submittedName>
</protein>
<reference evidence="2 3" key="1">
    <citation type="journal article" date="2018" name="PLoS ONE">
        <title>The draft genome of Kipferlia bialata reveals reductive genome evolution in fornicate parasites.</title>
        <authorList>
            <person name="Tanifuji G."/>
            <person name="Takabayashi S."/>
            <person name="Kume K."/>
            <person name="Takagi M."/>
            <person name="Nakayama T."/>
            <person name="Kamikawa R."/>
            <person name="Inagaki Y."/>
            <person name="Hashimoto T."/>
        </authorList>
    </citation>
    <scope>NUCLEOTIDE SEQUENCE [LARGE SCALE GENOMIC DNA]</scope>
    <source>
        <strain evidence="2">NY0173</strain>
    </source>
</reference>
<evidence type="ECO:0000313" key="2">
    <source>
        <dbReference type="EMBL" id="GIQ84602.1"/>
    </source>
</evidence>
<feature type="non-terminal residue" evidence="2">
    <location>
        <position position="1"/>
    </location>
</feature>
<organism evidence="2 3">
    <name type="scientific">Kipferlia bialata</name>
    <dbReference type="NCBI Taxonomy" id="797122"/>
    <lineage>
        <taxon>Eukaryota</taxon>
        <taxon>Metamonada</taxon>
        <taxon>Carpediemonas-like organisms</taxon>
        <taxon>Kipferlia</taxon>
    </lineage>
</organism>
<feature type="region of interest" description="Disordered" evidence="1">
    <location>
        <begin position="24"/>
        <end position="58"/>
    </location>
</feature>
<feature type="compositionally biased region" description="Basic and acidic residues" evidence="1">
    <location>
        <begin position="24"/>
        <end position="36"/>
    </location>
</feature>
<dbReference type="SUPFAM" id="SSF109604">
    <property type="entry name" value="HD-domain/PDEase-like"/>
    <property type="match status" value="1"/>
</dbReference>
<sequence>MLNPFTIGSIFCYVALAAQERRHAMKTGREPKERQSNKKHNYPSTKETESEVPLPGVAKRPADAERARSCEAWGLALLVVSQFLRLFLGCTRLSAFVASIGVIMVVGGQLKVLSLFAYVDAAIVDRGRDEECDVGRVIAQCIERPGVKNMLCHQGYRCLSRPAVRVMLYCLPVYIYNIAVCCKLAILPNPFCHALCSWLLNPDVLDMVRREVLRLMVESMQPNHAQRMLDSSVVCTLGPHGITLLHQIMFNVAFMLPMPLRRHVAKWVLPVQMQLRDRFHVAAKLCKYYVVTGRTLEHVCHHVPYAPEPYAVWMRHMDQMLPDVRTYLLGPDGVEHMKDASVGTSIYAVGDSQQVDREVTSPGYQVNPSLPLTLFRKPICVPSEGRLTDFLYEYRNLLADTMSRFEACNVSVRAFLSFVFAIRTGYNRYPHSSCAFALDAIHLTHHLVHSVRASRRGVILMSVHQSFFALLAALCSNLGSGITDEGRMHVSAFMHRTECNKEHTAGVSLVVAKSTGLIDKLPMGSGTLLKQVLLDTSPIRILRLTLEVKHCADWVFSMSKEEQAEVEELSRPQIEDVLPSVLSVPHSVMGSLQSLLLRAREIKRSKRFILSSIH</sequence>
<dbReference type="EMBL" id="BDIP01001536">
    <property type="protein sequence ID" value="GIQ84602.1"/>
    <property type="molecule type" value="Genomic_DNA"/>
</dbReference>
<proteinExistence type="predicted"/>